<dbReference type="Gene3D" id="3.30.450.20">
    <property type="entry name" value="PAS domain"/>
    <property type="match status" value="2"/>
</dbReference>
<evidence type="ECO:0000313" key="7">
    <source>
        <dbReference type="Proteomes" id="UP000326759"/>
    </source>
</evidence>
<comment type="subcellular location">
    <subcellularLocation>
        <location evidence="1">Nucleus</location>
    </subcellularLocation>
</comment>
<dbReference type="GO" id="GO:0010557">
    <property type="term" value="P:positive regulation of macromolecule biosynthetic process"/>
    <property type="evidence" value="ECO:0007669"/>
    <property type="project" value="UniProtKB-ARBA"/>
</dbReference>
<keyword evidence="7" id="KW-1185">Reference proteome</keyword>
<dbReference type="InterPro" id="IPR035965">
    <property type="entry name" value="PAS-like_dom_sf"/>
</dbReference>
<evidence type="ECO:0000256" key="2">
    <source>
        <dbReference type="ARBA" id="ARBA00023015"/>
    </source>
</evidence>
<dbReference type="AlphaFoldDB" id="A0A5N5SLE6"/>
<keyword evidence="2" id="KW-0805">Transcription regulation</keyword>
<dbReference type="SMART" id="SM00091">
    <property type="entry name" value="PAS"/>
    <property type="match status" value="2"/>
</dbReference>
<keyword evidence="4" id="KW-0539">Nucleus</keyword>
<evidence type="ECO:0000259" key="5">
    <source>
        <dbReference type="PROSITE" id="PS50112"/>
    </source>
</evidence>
<dbReference type="SUPFAM" id="SSF55785">
    <property type="entry name" value="PYP-like sensor domain (PAS domain)"/>
    <property type="match status" value="2"/>
</dbReference>
<sequence>MLTQGGKLLYISDNAAEYLGHSMEDLLIHGDSVFDIIDKQDHAAVQSELVRGSQPSIPTEEGRLFLCRMNVSRNARRQMRFGDQKVVLVQGHYLSYLPLCSRNEPVFLAHCTPVAMPETRECVVQGATNVFTSVHTLDMKFISIDRNGEYYLGYEPSYLTGASWYHLIHPDNLREAQTKHRLIRV</sequence>
<dbReference type="PROSITE" id="PS50112">
    <property type="entry name" value="PAS"/>
    <property type="match status" value="1"/>
</dbReference>
<dbReference type="Pfam" id="PF14598">
    <property type="entry name" value="PAS_11"/>
    <property type="match status" value="1"/>
</dbReference>
<feature type="domain" description="PAS" evidence="5">
    <location>
        <begin position="1"/>
        <end position="49"/>
    </location>
</feature>
<protein>
    <submittedName>
        <fullName evidence="6">Neuronal PAS domain-containing protein 4</fullName>
    </submittedName>
</protein>
<dbReference type="InterPro" id="IPR000014">
    <property type="entry name" value="PAS"/>
</dbReference>
<organism evidence="6 7">
    <name type="scientific">Armadillidium nasatum</name>
    <dbReference type="NCBI Taxonomy" id="96803"/>
    <lineage>
        <taxon>Eukaryota</taxon>
        <taxon>Metazoa</taxon>
        <taxon>Ecdysozoa</taxon>
        <taxon>Arthropoda</taxon>
        <taxon>Crustacea</taxon>
        <taxon>Multicrustacea</taxon>
        <taxon>Malacostraca</taxon>
        <taxon>Eumalacostraca</taxon>
        <taxon>Peracarida</taxon>
        <taxon>Isopoda</taxon>
        <taxon>Oniscidea</taxon>
        <taxon>Crinocheta</taxon>
        <taxon>Armadillidiidae</taxon>
        <taxon>Armadillidium</taxon>
    </lineage>
</organism>
<dbReference type="CDD" id="cd00130">
    <property type="entry name" value="PAS"/>
    <property type="match status" value="2"/>
</dbReference>
<dbReference type="GO" id="GO:0000981">
    <property type="term" value="F:DNA-binding transcription factor activity, RNA polymerase II-specific"/>
    <property type="evidence" value="ECO:0007669"/>
    <property type="project" value="TreeGrafter"/>
</dbReference>
<proteinExistence type="predicted"/>
<dbReference type="EMBL" id="SEYY01023505">
    <property type="protein sequence ID" value="KAB7494826.1"/>
    <property type="molecule type" value="Genomic_DNA"/>
</dbReference>
<accession>A0A5N5SLE6</accession>
<evidence type="ECO:0000256" key="1">
    <source>
        <dbReference type="ARBA" id="ARBA00004123"/>
    </source>
</evidence>
<name>A0A5N5SLE6_9CRUS</name>
<evidence type="ECO:0000256" key="3">
    <source>
        <dbReference type="ARBA" id="ARBA00023163"/>
    </source>
</evidence>
<evidence type="ECO:0000313" key="6">
    <source>
        <dbReference type="EMBL" id="KAB7494826.1"/>
    </source>
</evidence>
<keyword evidence="3" id="KW-0804">Transcription</keyword>
<dbReference type="Proteomes" id="UP000326759">
    <property type="component" value="Unassembled WGS sequence"/>
</dbReference>
<dbReference type="OrthoDB" id="9978016at2759"/>
<comment type="caution">
    <text evidence="6">The sequence shown here is derived from an EMBL/GenBank/DDBJ whole genome shotgun (WGS) entry which is preliminary data.</text>
</comment>
<dbReference type="PANTHER" id="PTHR23043">
    <property type="entry name" value="HYPOXIA-INDUCIBLE FACTOR 1 ALPHA"/>
    <property type="match status" value="1"/>
</dbReference>
<reference evidence="6 7" key="1">
    <citation type="journal article" date="2019" name="PLoS Biol.">
        <title>Sex chromosomes control vertical transmission of feminizing Wolbachia symbionts in an isopod.</title>
        <authorList>
            <person name="Becking T."/>
            <person name="Chebbi M.A."/>
            <person name="Giraud I."/>
            <person name="Moumen B."/>
            <person name="Laverre T."/>
            <person name="Caubet Y."/>
            <person name="Peccoud J."/>
            <person name="Gilbert C."/>
            <person name="Cordaux R."/>
        </authorList>
    </citation>
    <scope>NUCLEOTIDE SEQUENCE [LARGE SCALE GENOMIC DNA]</scope>
    <source>
        <strain evidence="6">ANa2</strain>
        <tissue evidence="6">Whole body excluding digestive tract and cuticle</tissue>
    </source>
</reference>
<dbReference type="GO" id="GO:0005634">
    <property type="term" value="C:nucleus"/>
    <property type="evidence" value="ECO:0007669"/>
    <property type="project" value="UniProtKB-SubCell"/>
</dbReference>
<evidence type="ECO:0000256" key="4">
    <source>
        <dbReference type="ARBA" id="ARBA00023242"/>
    </source>
</evidence>
<dbReference type="PANTHER" id="PTHR23043:SF39">
    <property type="entry name" value="DYSFUSION, ISOFORM D"/>
    <property type="match status" value="1"/>
</dbReference>
<gene>
    <name evidence="6" type="primary">Npas4</name>
    <name evidence="6" type="ORF">Anas_06081</name>
</gene>
<dbReference type="GO" id="GO:0000977">
    <property type="term" value="F:RNA polymerase II transcription regulatory region sequence-specific DNA binding"/>
    <property type="evidence" value="ECO:0007669"/>
    <property type="project" value="TreeGrafter"/>
</dbReference>